<dbReference type="EMBL" id="JMTK01000002">
    <property type="protein sequence ID" value="KJZ82168.1"/>
    <property type="molecule type" value="Genomic_DNA"/>
</dbReference>
<name>A0A0F4VHW4_9HYPH</name>
<sequence length="1050" mass="118876">MENKKPNIFTIAPSSSFFREMVLSLLDGTLVESFQYDPSNPLSLASITIYVPTKRAIQALRSEFTAAIGEKSIILPVIKPLGDIVDENFNADFPLSCNLNPPISNMKRLLELARLILAWRNQFPNKIKDIYPESPLILPASPADAIWLAKNLADIIDVIEIEEKKWEDLYTLENDKYGMWWLFALDFLKIASEYWKDRLSELSVSSAVHYQIALMRAEAEYIAKRKVTGPIIVAGSTGSMPATARLMSAVASDQNGAIVLPGVDVFMPSHIWDTISEKSNNITQSNATHPMHPQYSLSKLLHFLKIKREDVKCLGIVNDEMHMRSIIISKSFFPSGSFNTYDTDLMEDKILDLQKSFSDVALIEANNEREEATSIAIALRMSLDENKKTKSALITADRNLARRVKLELIRFGIDVDISAGIPLSTTLQGSILTSLLNAVFKTNDSMALAVLIKHPLATFGFPEKHLFKAKNALELIALRGNRSPCDIIDLKSLLINKINAQKNDKYIPRWRSRLSEEDKKLSLWLADHIVKSIAPLAVYKMNENSIGDSLSTPDWTELTAACLQNVCLDENKKLPSLWLAEEGKALSTLFSKIIEAGPCIKANAIEWIDIITALIAGETVKPKIEKSSTIFILGTLESRLLNFDTLILGGLNEGIWPKYTPKNPFLSRMMQSDLGLETAEKYIGQAAHDFEMASGTRHLIYTRSLQENNIPTVASRWLQRLLVFGGNAFSNDLKKKGERYLDWARRLDDSTKKQIICKRPRPFPPLETQPKTYSFSEIKKLISDPYAIYAQKILKLDFMPRFKNDPNPKDRGILFHKIVTGLIEEKINKNTPEITRRMKDIIDSYFEKENLPPHIDIIWRYLFHKIALPFLEYEEQRQPLIKQKIVNVPAKMKIDSIGIHLTGIADRIDILKSGYADIIDYKTGNNPTKKIAQNLIDPQLSLEAMALKAGSFSQIDCREVGKLVYIRLKLDHKKLKPRLIIDCIAGNEKDLSADELSEESLKNFIEIIKSLQSGKKPFISHLRFSENSNIPSEYDHLARVEEWKENYDAS</sequence>
<reference evidence="2 3" key="1">
    <citation type="journal article" date="2015" name="Phytopathology">
        <title>Genomes of Candidatus Liberibacter solanacearum haplotype A from New Zealand and the USA suggest significant genome plasticity in the species.</title>
        <authorList>
            <person name="Thompson S.M."/>
            <person name="Johnson C.P."/>
            <person name="Lu A.Y."/>
            <person name="Frampton R.A."/>
            <person name="Sullivan K.L."/>
            <person name="Fiers M.W."/>
            <person name="Crowhurst R.N."/>
            <person name="Pitman A.R."/>
            <person name="Scott I."/>
            <person name="Gudmestad N.C."/>
            <person name="Smith G.R."/>
        </authorList>
    </citation>
    <scope>NUCLEOTIDE SEQUENCE [LARGE SCALE GENOMIC DNA]</scope>
    <source>
        <strain evidence="2 3">LsoNZ1</strain>
    </source>
</reference>
<dbReference type="SUPFAM" id="SSF52540">
    <property type="entry name" value="P-loop containing nucleoside triphosphate hydrolases"/>
    <property type="match status" value="1"/>
</dbReference>
<gene>
    <name evidence="2" type="ORF">DJ66_0903</name>
</gene>
<accession>A0A0F4VHW4</accession>
<dbReference type="NCBIfam" id="TIGR02786">
    <property type="entry name" value="addB_alphas"/>
    <property type="match status" value="1"/>
</dbReference>
<feature type="domain" description="PD-(D/E)XK endonuclease-like" evidence="1">
    <location>
        <begin position="773"/>
        <end position="1002"/>
    </location>
</feature>
<dbReference type="InterPro" id="IPR027417">
    <property type="entry name" value="P-loop_NTPase"/>
</dbReference>
<evidence type="ECO:0000313" key="3">
    <source>
        <dbReference type="Proteomes" id="UP000033731"/>
    </source>
</evidence>
<dbReference type="InterPro" id="IPR038726">
    <property type="entry name" value="PDDEXK_AddAB-type"/>
</dbReference>
<dbReference type="AlphaFoldDB" id="A0A0F4VHW4"/>
<organism evidence="2 3">
    <name type="scientific">Candidatus Liberibacter solanacearum</name>
    <dbReference type="NCBI Taxonomy" id="556287"/>
    <lineage>
        <taxon>Bacteria</taxon>
        <taxon>Pseudomonadati</taxon>
        <taxon>Pseudomonadota</taxon>
        <taxon>Alphaproteobacteria</taxon>
        <taxon>Hyphomicrobiales</taxon>
        <taxon>Rhizobiaceae</taxon>
        <taxon>Liberibacter</taxon>
    </lineage>
</organism>
<protein>
    <submittedName>
        <fullName evidence="2">ATP-dependent nuclease subunit B</fullName>
    </submittedName>
</protein>
<evidence type="ECO:0000313" key="2">
    <source>
        <dbReference type="EMBL" id="KJZ82168.1"/>
    </source>
</evidence>
<dbReference type="InterPro" id="IPR014153">
    <property type="entry name" value="Ds_break_AddB"/>
</dbReference>
<comment type="caution">
    <text evidence="2">The sequence shown here is derived from an EMBL/GenBank/DDBJ whole genome shotgun (WGS) entry which is preliminary data.</text>
</comment>
<dbReference type="Pfam" id="PF12705">
    <property type="entry name" value="PDDEXK_1"/>
    <property type="match status" value="1"/>
</dbReference>
<evidence type="ECO:0000259" key="1">
    <source>
        <dbReference type="Pfam" id="PF12705"/>
    </source>
</evidence>
<dbReference type="Gene3D" id="3.90.320.10">
    <property type="match status" value="1"/>
</dbReference>
<dbReference type="InterPro" id="IPR011604">
    <property type="entry name" value="PDDEXK-like_dom_sf"/>
</dbReference>
<proteinExistence type="predicted"/>
<dbReference type="PATRIC" id="fig|556287.8.peg.906"/>
<dbReference type="Proteomes" id="UP000033731">
    <property type="component" value="Unassembled WGS sequence"/>
</dbReference>
<keyword evidence="3" id="KW-1185">Reference proteome</keyword>
<dbReference type="RefSeq" id="WP_045960863.1">
    <property type="nucleotide sequence ID" value="NZ_JMTK01000002.1"/>
</dbReference>